<proteinExistence type="predicted"/>
<dbReference type="Proteomes" id="UP000243605">
    <property type="component" value="Unassembled WGS sequence"/>
</dbReference>
<accession>A0A662Z512</accession>
<dbReference type="OrthoDB" id="6196468at2"/>
<name>A0A662Z512_9STAP</name>
<evidence type="ECO:0000313" key="2">
    <source>
        <dbReference type="Proteomes" id="UP000243605"/>
    </source>
</evidence>
<sequence length="198" mass="23189">MSQFYLRDSYSPIDIYHNNEPRFFKNTAPGKQIATWDFNESLDYKDEPDEPVGAPTGENIIETDHVYLEVLDYELDGDYLFVTYNVTPKTLYNSYGFVNYQYIRVSQREGFGFGYTSVLIKSYDDENEDGERYLDDNTEYLEVGETVEETKVMEIIDEDKPFTIAIQKLAPMKCIMKNSWHLKIDCNLNHESISRDLI</sequence>
<keyword evidence="2" id="KW-1185">Reference proteome</keyword>
<dbReference type="EMBL" id="FOIT01000006">
    <property type="protein sequence ID" value="SEW15116.1"/>
    <property type="molecule type" value="Genomic_DNA"/>
</dbReference>
<dbReference type="RefSeq" id="WP_091476180.1">
    <property type="nucleotide sequence ID" value="NZ_FOIT01000006.1"/>
</dbReference>
<organism evidence="1 2">
    <name type="scientific">Aliicoccus persicus</name>
    <dbReference type="NCBI Taxonomy" id="930138"/>
    <lineage>
        <taxon>Bacteria</taxon>
        <taxon>Bacillati</taxon>
        <taxon>Bacillota</taxon>
        <taxon>Bacilli</taxon>
        <taxon>Bacillales</taxon>
        <taxon>Staphylococcaceae</taxon>
        <taxon>Aliicoccus</taxon>
    </lineage>
</organism>
<evidence type="ECO:0000313" key="1">
    <source>
        <dbReference type="EMBL" id="SEW15116.1"/>
    </source>
</evidence>
<protein>
    <submittedName>
        <fullName evidence="1">Uncharacterized protein</fullName>
    </submittedName>
</protein>
<dbReference type="AlphaFoldDB" id="A0A662Z512"/>
<reference evidence="1 2" key="1">
    <citation type="submission" date="2016-10" db="EMBL/GenBank/DDBJ databases">
        <authorList>
            <person name="Varghese N."/>
            <person name="Submissions S."/>
        </authorList>
    </citation>
    <scope>NUCLEOTIDE SEQUENCE [LARGE SCALE GENOMIC DNA]</scope>
    <source>
        <strain evidence="1 2">IBRC-M10081</strain>
    </source>
</reference>
<gene>
    <name evidence="1" type="ORF">SAMN05192557_1848</name>
</gene>